<organism evidence="1 2">
    <name type="scientific">Piloderma croceum (strain F 1598)</name>
    <dbReference type="NCBI Taxonomy" id="765440"/>
    <lineage>
        <taxon>Eukaryota</taxon>
        <taxon>Fungi</taxon>
        <taxon>Dikarya</taxon>
        <taxon>Basidiomycota</taxon>
        <taxon>Agaricomycotina</taxon>
        <taxon>Agaricomycetes</taxon>
        <taxon>Agaricomycetidae</taxon>
        <taxon>Atheliales</taxon>
        <taxon>Atheliaceae</taxon>
        <taxon>Piloderma</taxon>
    </lineage>
</organism>
<reference evidence="1 2" key="1">
    <citation type="submission" date="2014-04" db="EMBL/GenBank/DDBJ databases">
        <authorList>
            <consortium name="DOE Joint Genome Institute"/>
            <person name="Kuo A."/>
            <person name="Tarkka M."/>
            <person name="Buscot F."/>
            <person name="Kohler A."/>
            <person name="Nagy L.G."/>
            <person name="Floudas D."/>
            <person name="Copeland A."/>
            <person name="Barry K.W."/>
            <person name="Cichocki N."/>
            <person name="Veneault-Fourrey C."/>
            <person name="LaButti K."/>
            <person name="Lindquist E.A."/>
            <person name="Lipzen A."/>
            <person name="Lundell T."/>
            <person name="Morin E."/>
            <person name="Murat C."/>
            <person name="Sun H."/>
            <person name="Tunlid A."/>
            <person name="Henrissat B."/>
            <person name="Grigoriev I.V."/>
            <person name="Hibbett D.S."/>
            <person name="Martin F."/>
            <person name="Nordberg H.P."/>
            <person name="Cantor M.N."/>
            <person name="Hua S.X."/>
        </authorList>
    </citation>
    <scope>NUCLEOTIDE SEQUENCE [LARGE SCALE GENOMIC DNA]</scope>
    <source>
        <strain evidence="1 2">F 1598</strain>
    </source>
</reference>
<dbReference type="EMBL" id="KN832985">
    <property type="protein sequence ID" value="KIM85157.1"/>
    <property type="molecule type" value="Genomic_DNA"/>
</dbReference>
<keyword evidence="2" id="KW-1185">Reference proteome</keyword>
<evidence type="ECO:0000313" key="2">
    <source>
        <dbReference type="Proteomes" id="UP000054166"/>
    </source>
</evidence>
<protein>
    <submittedName>
        <fullName evidence="1">Uncharacterized protein</fullName>
    </submittedName>
</protein>
<accession>A0A0C3C694</accession>
<dbReference type="HOGENOM" id="CLU_3069500_0_0_1"/>
<dbReference type="AlphaFoldDB" id="A0A0C3C694"/>
<proteinExistence type="predicted"/>
<dbReference type="Proteomes" id="UP000054166">
    <property type="component" value="Unassembled WGS sequence"/>
</dbReference>
<reference evidence="2" key="2">
    <citation type="submission" date="2015-01" db="EMBL/GenBank/DDBJ databases">
        <title>Evolutionary Origins and Diversification of the Mycorrhizal Mutualists.</title>
        <authorList>
            <consortium name="DOE Joint Genome Institute"/>
            <consortium name="Mycorrhizal Genomics Consortium"/>
            <person name="Kohler A."/>
            <person name="Kuo A."/>
            <person name="Nagy L.G."/>
            <person name="Floudas D."/>
            <person name="Copeland A."/>
            <person name="Barry K.W."/>
            <person name="Cichocki N."/>
            <person name="Veneault-Fourrey C."/>
            <person name="LaButti K."/>
            <person name="Lindquist E.A."/>
            <person name="Lipzen A."/>
            <person name="Lundell T."/>
            <person name="Morin E."/>
            <person name="Murat C."/>
            <person name="Riley R."/>
            <person name="Ohm R."/>
            <person name="Sun H."/>
            <person name="Tunlid A."/>
            <person name="Henrissat B."/>
            <person name="Grigoriev I.V."/>
            <person name="Hibbett D.S."/>
            <person name="Martin F."/>
        </authorList>
    </citation>
    <scope>NUCLEOTIDE SEQUENCE [LARGE SCALE GENOMIC DNA]</scope>
    <source>
        <strain evidence="2">F 1598</strain>
    </source>
</reference>
<sequence>MQFTRLRRSKYRNVSFGPTGISLQPSPSEIITQLRGHAAVRIWSETHATYALY</sequence>
<name>A0A0C3C694_PILCF</name>
<evidence type="ECO:0000313" key="1">
    <source>
        <dbReference type="EMBL" id="KIM85157.1"/>
    </source>
</evidence>
<gene>
    <name evidence="1" type="ORF">PILCRDRAFT_817146</name>
</gene>
<dbReference type="InParanoid" id="A0A0C3C694"/>